<proteinExistence type="predicted"/>
<dbReference type="EMBL" id="UOGG01000113">
    <property type="protein sequence ID" value="VAX30487.1"/>
    <property type="molecule type" value="Genomic_DNA"/>
</dbReference>
<protein>
    <recommendedName>
        <fullName evidence="2">SnoaL-like domain-containing protein</fullName>
    </recommendedName>
</protein>
<sequence>MVKHISKVILSTFSVLLFAGANQALAGDIGTFTDILNKVDTLNCTQPEKIVDHYSKKLVILSDDKRALLKNRVKGYRQMMSDFRQMECRTQRQVLGGTKGKEVGYVLVDEISSITSKSTDTDERQHSVCNYVFNKENGSWKIVLEQCTSLPDYSIRPGDDALYYFHNPVY</sequence>
<accession>A0A3B1DP20</accession>
<dbReference type="Gene3D" id="3.10.450.50">
    <property type="match status" value="1"/>
</dbReference>
<reference evidence="1" key="1">
    <citation type="submission" date="2018-06" db="EMBL/GenBank/DDBJ databases">
        <authorList>
            <person name="Zhirakovskaya E."/>
        </authorList>
    </citation>
    <scope>NUCLEOTIDE SEQUENCE</scope>
</reference>
<name>A0A3B1DP20_9ZZZZ</name>
<evidence type="ECO:0008006" key="2">
    <source>
        <dbReference type="Google" id="ProtNLM"/>
    </source>
</evidence>
<evidence type="ECO:0000313" key="1">
    <source>
        <dbReference type="EMBL" id="VAX30487.1"/>
    </source>
</evidence>
<dbReference type="AlphaFoldDB" id="A0A3B1DP20"/>
<organism evidence="1">
    <name type="scientific">hydrothermal vent metagenome</name>
    <dbReference type="NCBI Taxonomy" id="652676"/>
    <lineage>
        <taxon>unclassified sequences</taxon>
        <taxon>metagenomes</taxon>
        <taxon>ecological metagenomes</taxon>
    </lineage>
</organism>
<gene>
    <name evidence="1" type="ORF">MNBD_NITROSPINAE05-1284</name>
</gene>